<gene>
    <name evidence="7" type="ORF">ACFSMZ_06185</name>
</gene>
<reference evidence="8" key="1">
    <citation type="journal article" date="2019" name="Int. J. Syst. Evol. Microbiol.">
        <title>The Global Catalogue of Microorganisms (GCM) 10K type strain sequencing project: providing services to taxonomists for standard genome sequencing and annotation.</title>
        <authorList>
            <consortium name="The Broad Institute Genomics Platform"/>
            <consortium name="The Broad Institute Genome Sequencing Center for Infectious Disease"/>
            <person name="Wu L."/>
            <person name="Ma J."/>
        </authorList>
    </citation>
    <scope>NUCLEOTIDE SEQUENCE [LARGE SCALE GENOMIC DNA]</scope>
    <source>
        <strain evidence="8">KCTC 23707</strain>
    </source>
</reference>
<evidence type="ECO:0000259" key="6">
    <source>
        <dbReference type="SMART" id="SM00925"/>
    </source>
</evidence>
<dbReference type="InterPro" id="IPR026044">
    <property type="entry name" value="MltA"/>
</dbReference>
<dbReference type="Proteomes" id="UP001597373">
    <property type="component" value="Unassembled WGS sequence"/>
</dbReference>
<dbReference type="EC" id="4.2.2.n1" evidence="2"/>
<accession>A0ABW5DFN6</accession>
<name>A0ABW5DFN6_9HYPH</name>
<dbReference type="CDD" id="cd14485">
    <property type="entry name" value="mltA_like_LT_A"/>
    <property type="match status" value="1"/>
</dbReference>
<evidence type="ECO:0000256" key="3">
    <source>
        <dbReference type="ARBA" id="ARBA00023239"/>
    </source>
</evidence>
<comment type="caution">
    <text evidence="7">The sequence shown here is derived from an EMBL/GenBank/DDBJ whole genome shotgun (WGS) entry which is preliminary data.</text>
</comment>
<dbReference type="CDD" id="cd14668">
    <property type="entry name" value="mlta_B"/>
    <property type="match status" value="1"/>
</dbReference>
<keyword evidence="3" id="KW-0456">Lyase</keyword>
<evidence type="ECO:0000256" key="1">
    <source>
        <dbReference type="ARBA" id="ARBA00001420"/>
    </source>
</evidence>
<keyword evidence="8" id="KW-1185">Reference proteome</keyword>
<dbReference type="SUPFAM" id="SSF50685">
    <property type="entry name" value="Barwin-like endoglucanases"/>
    <property type="match status" value="1"/>
</dbReference>
<dbReference type="SMART" id="SM00925">
    <property type="entry name" value="MltA"/>
    <property type="match status" value="1"/>
</dbReference>
<evidence type="ECO:0000256" key="4">
    <source>
        <dbReference type="ARBA" id="ARBA00023316"/>
    </source>
</evidence>
<evidence type="ECO:0000256" key="2">
    <source>
        <dbReference type="ARBA" id="ARBA00012587"/>
    </source>
</evidence>
<protein>
    <recommendedName>
        <fullName evidence="2">peptidoglycan lytic exotransglycosylase</fullName>
        <ecNumber evidence="2">4.2.2.n1</ecNumber>
    </recommendedName>
    <alternativeName>
        <fullName evidence="5">Murein hydrolase A</fullName>
    </alternativeName>
</protein>
<dbReference type="Pfam" id="PF06725">
    <property type="entry name" value="3D"/>
    <property type="match status" value="1"/>
</dbReference>
<evidence type="ECO:0000313" key="7">
    <source>
        <dbReference type="EMBL" id="MFD2259350.1"/>
    </source>
</evidence>
<dbReference type="PANTHER" id="PTHR30124:SF0">
    <property type="entry name" value="MEMBRANE-BOUND LYTIC MUREIN TRANSGLYCOSYLASE A"/>
    <property type="match status" value="1"/>
</dbReference>
<dbReference type="InterPro" id="IPR036908">
    <property type="entry name" value="RlpA-like_sf"/>
</dbReference>
<dbReference type="EMBL" id="JBHUIR010000020">
    <property type="protein sequence ID" value="MFD2259350.1"/>
    <property type="molecule type" value="Genomic_DNA"/>
</dbReference>
<dbReference type="InterPro" id="IPR005300">
    <property type="entry name" value="MltA_B"/>
</dbReference>
<dbReference type="InterPro" id="IPR010611">
    <property type="entry name" value="3D_dom"/>
</dbReference>
<comment type="catalytic activity">
    <reaction evidence="1">
        <text>Exolytic cleavage of the (1-&gt;4)-beta-glycosidic linkage between N-acetylmuramic acid (MurNAc) and N-acetylglucosamine (GlcNAc) residues in peptidoglycan, from either the reducing or the non-reducing ends of the peptidoglycan chains, with concomitant formation of a 1,6-anhydrobond in the MurNAc residue.</text>
        <dbReference type="EC" id="4.2.2.n1"/>
    </reaction>
</comment>
<keyword evidence="4" id="KW-0961">Cell wall biogenesis/degradation</keyword>
<dbReference type="Pfam" id="PF03562">
    <property type="entry name" value="MltA"/>
    <property type="match status" value="1"/>
</dbReference>
<proteinExistence type="predicted"/>
<dbReference type="RefSeq" id="WP_165277334.1">
    <property type="nucleotide sequence ID" value="NZ_BAABGS010000018.1"/>
</dbReference>
<dbReference type="Gene3D" id="2.40.40.10">
    <property type="entry name" value="RlpA-like domain"/>
    <property type="match status" value="1"/>
</dbReference>
<organism evidence="7 8">
    <name type="scientific">Chelativorans composti</name>
    <dbReference type="NCBI Taxonomy" id="768533"/>
    <lineage>
        <taxon>Bacteria</taxon>
        <taxon>Pseudomonadati</taxon>
        <taxon>Pseudomonadota</taxon>
        <taxon>Alphaproteobacteria</taxon>
        <taxon>Hyphomicrobiales</taxon>
        <taxon>Phyllobacteriaceae</taxon>
        <taxon>Chelativorans</taxon>
    </lineage>
</organism>
<dbReference type="PANTHER" id="PTHR30124">
    <property type="entry name" value="MEMBRANE-BOUND LYTIC MUREIN TRANSGLYCOSYLASE A"/>
    <property type="match status" value="1"/>
</dbReference>
<evidence type="ECO:0000256" key="5">
    <source>
        <dbReference type="ARBA" id="ARBA00030918"/>
    </source>
</evidence>
<sequence>MSLSPQLQRSSFQELPGWQEDKGISAALDAFSRSARRVRVKPYRSGALGLRLEAFGEAFDRAAGIAGPVSDAQARMFFEQFFVPYCVMPEAGARSLVTGYYEPVAEASLVRTDEYLQPLYRQPDDLMEIEDPASLPGWDPSFRFGRKTADGFEQYFDRGEIDRGALEGRGLELCWLKDRVDTFFIHVQGAARLKLADGSHMRVTYAAKTGHPFTGIGRVLADMGEIPLAEVTMQSIRRWLAEHPERMDEVLWQNRSYIFFRETEPGDPALGPVAAAKVQLTPGRSIAVDRLLHTFGTPLFISSPGLEPVFGEPFQRLMIAQDTGSAILGAARADLFIGTGQAAGEIAGVIKHDAAFFVLVPRSLAGES</sequence>
<dbReference type="Gene3D" id="2.40.240.50">
    <property type="entry name" value="Barwin-like endoglucanases"/>
    <property type="match status" value="1"/>
</dbReference>
<evidence type="ECO:0000313" key="8">
    <source>
        <dbReference type="Proteomes" id="UP001597373"/>
    </source>
</evidence>
<feature type="domain" description="Lytic transglycosylase MltA" evidence="6">
    <location>
        <begin position="104"/>
        <end position="261"/>
    </location>
</feature>
<dbReference type="PIRSF" id="PIRSF019422">
    <property type="entry name" value="MltA"/>
    <property type="match status" value="1"/>
</dbReference>